<feature type="chain" id="PRO_5043023294" description="WxL domain-containing protein" evidence="2">
    <location>
        <begin position="27"/>
        <end position="269"/>
    </location>
</feature>
<feature type="signal peptide" evidence="2">
    <location>
        <begin position="1"/>
        <end position="26"/>
    </location>
</feature>
<dbReference type="InterPro" id="IPR027994">
    <property type="entry name" value="WxL_dom"/>
</dbReference>
<name>A0AAQ3WC11_9ENTE</name>
<feature type="domain" description="WxL" evidence="3">
    <location>
        <begin position="31"/>
        <end position="268"/>
    </location>
</feature>
<dbReference type="RefSeq" id="WP_170922975.1">
    <property type="nucleotide sequence ID" value="NZ_CP147244.1"/>
</dbReference>
<sequence>MSDLKTIIPLSCLALLALGLPLTSYAESSDVIGTGNIEMTGGIPKQPIDPENPEIPVDPGPSPSTDGPLRIDFVSSFHFGHNKIEEKNRQFYANAQLFHDGTTPRGSYIQITDERSDKKGWTLQVRQEYQFRNTIIQEKEAQELKGATLSLDHGWANSVYTWETPPIVTKDTIEISELAMTQNIAIAEIGSGKGQWTIEFGASETNKNQQKNTLFPKTTPSGDAIVDPEFENQPVYGNTAIFLSVPERTEIKPVQYETELTWILAALPT</sequence>
<dbReference type="AlphaFoldDB" id="A0AAQ3WC11"/>
<reference evidence="4 5" key="2">
    <citation type="submission" date="2024-03" db="EMBL/GenBank/DDBJ databases">
        <title>The Genome Sequence of Enterococcus sp. DIV0205d.</title>
        <authorList>
            <consortium name="The Broad Institute Genomics Platform"/>
            <consortium name="The Broad Institute Microbial Omics Core"/>
            <consortium name="The Broad Institute Genomic Center for Infectious Diseases"/>
            <person name="Earl A."/>
            <person name="Manson A."/>
            <person name="Gilmore M."/>
            <person name="Schwartman J."/>
            <person name="Shea T."/>
            <person name="Abouelleil A."/>
            <person name="Cao P."/>
            <person name="Chapman S."/>
            <person name="Cusick C."/>
            <person name="Young S."/>
            <person name="Neafsey D."/>
            <person name="Nusbaum C."/>
            <person name="Birren B."/>
        </authorList>
    </citation>
    <scope>NUCLEOTIDE SEQUENCE [LARGE SCALE GENOMIC DNA]</scope>
    <source>
        <strain evidence="4 5">7F3_DIV0205</strain>
    </source>
</reference>
<evidence type="ECO:0000256" key="1">
    <source>
        <dbReference type="SAM" id="MobiDB-lite"/>
    </source>
</evidence>
<keyword evidence="2" id="KW-0732">Signal</keyword>
<proteinExistence type="predicted"/>
<organism evidence="4 5">
    <name type="scientific">Candidatus Enterococcus palustris</name>
    <dbReference type="NCBI Taxonomy" id="1834189"/>
    <lineage>
        <taxon>Bacteria</taxon>
        <taxon>Bacillati</taxon>
        <taxon>Bacillota</taxon>
        <taxon>Bacilli</taxon>
        <taxon>Lactobacillales</taxon>
        <taxon>Enterococcaceae</taxon>
        <taxon>Enterococcus</taxon>
    </lineage>
</organism>
<keyword evidence="5" id="KW-1185">Reference proteome</keyword>
<gene>
    <name evidence="4" type="ORF">A5821_001631</name>
</gene>
<feature type="region of interest" description="Disordered" evidence="1">
    <location>
        <begin position="39"/>
        <end position="67"/>
    </location>
</feature>
<evidence type="ECO:0000313" key="4">
    <source>
        <dbReference type="EMBL" id="WYK00533.1"/>
    </source>
</evidence>
<dbReference type="EMBL" id="CP147244">
    <property type="protein sequence ID" value="WYK00533.1"/>
    <property type="molecule type" value="Genomic_DNA"/>
</dbReference>
<evidence type="ECO:0000256" key="2">
    <source>
        <dbReference type="SAM" id="SignalP"/>
    </source>
</evidence>
<dbReference type="Pfam" id="PF13731">
    <property type="entry name" value="WxL"/>
    <property type="match status" value="1"/>
</dbReference>
<evidence type="ECO:0000259" key="3">
    <source>
        <dbReference type="Pfam" id="PF13731"/>
    </source>
</evidence>
<dbReference type="Proteomes" id="UP000194948">
    <property type="component" value="Chromosome"/>
</dbReference>
<reference evidence="5" key="1">
    <citation type="submission" date="2017-05" db="EMBL/GenBank/DDBJ databases">
        <title>The Genome Sequence of EEnterococcus faecalis 9F2_4866.</title>
        <authorList>
            <consortium name="The Broad Institute Genomics Platform"/>
            <consortium name="The Broad Institute Genomic Center for Infectious Diseases"/>
            <person name="Earl A."/>
            <person name="Manson A."/>
            <person name="Schwartman J."/>
            <person name="Gilmore M."/>
            <person name="Abouelleil A."/>
            <person name="Cao P."/>
            <person name="Chapman S."/>
            <person name="Cusick C."/>
            <person name="Shea T."/>
            <person name="Young S."/>
            <person name="Neafsey D."/>
            <person name="Nusbaum C."/>
            <person name="Birren B."/>
        </authorList>
    </citation>
    <scope>NUCLEOTIDE SEQUENCE [LARGE SCALE GENOMIC DNA]</scope>
    <source>
        <strain evidence="5">7F3_DIV0205</strain>
    </source>
</reference>
<accession>A0AAQ3WC11</accession>
<evidence type="ECO:0000313" key="5">
    <source>
        <dbReference type="Proteomes" id="UP000194948"/>
    </source>
</evidence>
<protein>
    <recommendedName>
        <fullName evidence="3">WxL domain-containing protein</fullName>
    </recommendedName>
</protein>